<dbReference type="EMBL" id="CP040396">
    <property type="protein sequence ID" value="QCT03192.1"/>
    <property type="molecule type" value="Genomic_DNA"/>
</dbReference>
<dbReference type="OrthoDB" id="1682562at2"/>
<protein>
    <recommendedName>
        <fullName evidence="4">DUF2802 domain-containing protein</fullName>
    </recommendedName>
</protein>
<keyword evidence="3" id="KW-1185">Reference proteome</keyword>
<organism evidence="2 3">
    <name type="scientific">Paenibacillus algicola</name>
    <dbReference type="NCBI Taxonomy" id="2565926"/>
    <lineage>
        <taxon>Bacteria</taxon>
        <taxon>Bacillati</taxon>
        <taxon>Bacillota</taxon>
        <taxon>Bacilli</taxon>
        <taxon>Bacillales</taxon>
        <taxon>Paenibacillaceae</taxon>
        <taxon>Paenibacillus</taxon>
    </lineage>
</organism>
<accession>A0A4P8XKF7</accession>
<evidence type="ECO:0000313" key="3">
    <source>
        <dbReference type="Proteomes" id="UP000300879"/>
    </source>
</evidence>
<sequence length="172" mass="19701">MGPWIYVAMLGLAALIYARMLPQQKEPQKASDQIVKEVEATLEQYAAEIQIENEQLVELVARMKEEHSRTLSHHEQQLQSVNNQLKQGEQEMIMMREQLAGHEALFLQLQQQLAKEEAPPEPGLDPTIKDRYSELFAMYQSGKSIDRIAKDTGMQKGEVQLIIQLAKREELS</sequence>
<dbReference type="AlphaFoldDB" id="A0A4P8XKF7"/>
<reference evidence="2 3" key="1">
    <citation type="submission" date="2019-05" db="EMBL/GenBank/DDBJ databases">
        <authorList>
            <person name="Chen C."/>
        </authorList>
    </citation>
    <scope>NUCLEOTIDE SEQUENCE [LARGE SCALE GENOMIC DNA]</scope>
    <source>
        <strain evidence="2 3">HB172198</strain>
    </source>
</reference>
<evidence type="ECO:0000256" key="1">
    <source>
        <dbReference type="SAM" id="Coils"/>
    </source>
</evidence>
<proteinExistence type="predicted"/>
<feature type="coiled-coil region" evidence="1">
    <location>
        <begin position="35"/>
        <end position="98"/>
    </location>
</feature>
<evidence type="ECO:0008006" key="4">
    <source>
        <dbReference type="Google" id="ProtNLM"/>
    </source>
</evidence>
<name>A0A4P8XKF7_9BACL</name>
<keyword evidence="1" id="KW-0175">Coiled coil</keyword>
<evidence type="ECO:0000313" key="2">
    <source>
        <dbReference type="EMBL" id="QCT03192.1"/>
    </source>
</evidence>
<dbReference type="KEGG" id="palo:E6C60_2480"/>
<gene>
    <name evidence="2" type="ORF">E6C60_2480</name>
</gene>
<dbReference type="Proteomes" id="UP000300879">
    <property type="component" value="Chromosome"/>
</dbReference>
<dbReference type="RefSeq" id="WP_138226100.1">
    <property type="nucleotide sequence ID" value="NZ_CP040396.1"/>
</dbReference>